<name>A0A3S9H7R7_9LACT</name>
<gene>
    <name evidence="9" type="ORF">EJN90_01200</name>
</gene>
<protein>
    <submittedName>
        <fullName evidence="9">MgtC/SapB family protein</fullName>
    </submittedName>
</protein>
<proteinExistence type="inferred from homology"/>
<sequence length="239" mass="26592">MKGGMCMYDLDYFEITLRLIISVGIGAAIGLERETNHQSAGLRTNIVVCVSACLLTIIQGEISYMVLRMGLENPDLQPMLTTDFARITAQIVSGIGFLGAGAIITTRADTISGLTTAATIWGVAGLGIAIGMGYYYLSLVSCLIILIVLYVLKRMVRIGEIFRLDIKVSDRDAIQQFHAFFKENKLKTTDEDFKMLQTNEGVIFQLTYNIYIPRSVNHNDIIDEFLKLNESIIEISFKD</sequence>
<reference evidence="10" key="1">
    <citation type="submission" date="2018-12" db="EMBL/GenBank/DDBJ databases">
        <title>Complete genome sequencing of Jeotgalibaca sp. H21T32.</title>
        <authorList>
            <person name="Bae J.-W."/>
            <person name="Lee S.-Y."/>
        </authorList>
    </citation>
    <scope>NUCLEOTIDE SEQUENCE [LARGE SCALE GENOMIC DNA]</scope>
    <source>
        <strain evidence="10">H21T32</strain>
    </source>
</reference>
<keyword evidence="10" id="KW-1185">Reference proteome</keyword>
<comment type="subcellular location">
    <subcellularLocation>
        <location evidence="1">Cell membrane</location>
        <topology evidence="1">Multi-pass membrane protein</topology>
    </subcellularLocation>
</comment>
<evidence type="ECO:0000256" key="4">
    <source>
        <dbReference type="ARBA" id="ARBA00022692"/>
    </source>
</evidence>
<dbReference type="Proteomes" id="UP000273326">
    <property type="component" value="Chromosome"/>
</dbReference>
<evidence type="ECO:0000313" key="10">
    <source>
        <dbReference type="Proteomes" id="UP000273326"/>
    </source>
</evidence>
<feature type="transmembrane region" description="Helical" evidence="7">
    <location>
        <begin position="12"/>
        <end position="32"/>
    </location>
</feature>
<dbReference type="AlphaFoldDB" id="A0A3S9H7R7"/>
<feature type="domain" description="MgtC/SapB/SrpB/YhiD N-terminal" evidence="8">
    <location>
        <begin position="19"/>
        <end position="157"/>
    </location>
</feature>
<dbReference type="Pfam" id="PF02308">
    <property type="entry name" value="MgtC"/>
    <property type="match status" value="1"/>
</dbReference>
<dbReference type="InterPro" id="IPR003416">
    <property type="entry name" value="MgtC/SapB/SrpB/YhiD_fam"/>
</dbReference>
<feature type="transmembrane region" description="Helical" evidence="7">
    <location>
        <begin position="87"/>
        <end position="104"/>
    </location>
</feature>
<dbReference type="KEGG" id="jeh:EJN90_01200"/>
<evidence type="ECO:0000256" key="3">
    <source>
        <dbReference type="ARBA" id="ARBA00022475"/>
    </source>
</evidence>
<dbReference type="GO" id="GO:0005886">
    <property type="term" value="C:plasma membrane"/>
    <property type="evidence" value="ECO:0007669"/>
    <property type="project" value="UniProtKB-SubCell"/>
</dbReference>
<dbReference type="InterPro" id="IPR049177">
    <property type="entry name" value="MgtC_SapB_SrpB_YhiD_N"/>
</dbReference>
<accession>A0A3S9H7R7</accession>
<dbReference type="OrthoDB" id="9811198at2"/>
<dbReference type="EMBL" id="CP034465">
    <property type="protein sequence ID" value="AZP03392.1"/>
    <property type="molecule type" value="Genomic_DNA"/>
</dbReference>
<comment type="similarity">
    <text evidence="2">Belongs to the MgtC/SapB family.</text>
</comment>
<feature type="transmembrane region" description="Helical" evidence="7">
    <location>
        <begin position="111"/>
        <end position="128"/>
    </location>
</feature>
<keyword evidence="4 7" id="KW-0812">Transmembrane</keyword>
<keyword evidence="3" id="KW-1003">Cell membrane</keyword>
<organism evidence="9 10">
    <name type="scientific">Jeotgalibaca ciconiae</name>
    <dbReference type="NCBI Taxonomy" id="2496265"/>
    <lineage>
        <taxon>Bacteria</taxon>
        <taxon>Bacillati</taxon>
        <taxon>Bacillota</taxon>
        <taxon>Bacilli</taxon>
        <taxon>Lactobacillales</taxon>
        <taxon>Carnobacteriaceae</taxon>
        <taxon>Jeotgalibaca</taxon>
    </lineage>
</organism>
<evidence type="ECO:0000256" key="2">
    <source>
        <dbReference type="ARBA" id="ARBA00009298"/>
    </source>
</evidence>
<dbReference type="PANTHER" id="PTHR33778:SF1">
    <property type="entry name" value="MAGNESIUM TRANSPORTER YHID-RELATED"/>
    <property type="match status" value="1"/>
</dbReference>
<evidence type="ECO:0000256" key="5">
    <source>
        <dbReference type="ARBA" id="ARBA00022989"/>
    </source>
</evidence>
<keyword evidence="6 7" id="KW-0472">Membrane</keyword>
<evidence type="ECO:0000259" key="8">
    <source>
        <dbReference type="Pfam" id="PF02308"/>
    </source>
</evidence>
<feature type="transmembrane region" description="Helical" evidence="7">
    <location>
        <begin position="134"/>
        <end position="152"/>
    </location>
</feature>
<evidence type="ECO:0000256" key="7">
    <source>
        <dbReference type="SAM" id="Phobius"/>
    </source>
</evidence>
<dbReference type="PRINTS" id="PR01837">
    <property type="entry name" value="MGTCSAPBPROT"/>
</dbReference>
<evidence type="ECO:0000256" key="6">
    <source>
        <dbReference type="ARBA" id="ARBA00023136"/>
    </source>
</evidence>
<dbReference type="PANTHER" id="PTHR33778">
    <property type="entry name" value="PROTEIN MGTC"/>
    <property type="match status" value="1"/>
</dbReference>
<evidence type="ECO:0000313" key="9">
    <source>
        <dbReference type="EMBL" id="AZP03392.1"/>
    </source>
</evidence>
<evidence type="ECO:0000256" key="1">
    <source>
        <dbReference type="ARBA" id="ARBA00004651"/>
    </source>
</evidence>
<feature type="transmembrane region" description="Helical" evidence="7">
    <location>
        <begin position="44"/>
        <end position="67"/>
    </location>
</feature>
<keyword evidence="5 7" id="KW-1133">Transmembrane helix</keyword>